<dbReference type="InterPro" id="IPR046748">
    <property type="entry name" value="HipA_2"/>
</dbReference>
<dbReference type="AlphaFoldDB" id="A0A2T5XWM5"/>
<comment type="caution">
    <text evidence="2">The sequence shown here is derived from an EMBL/GenBank/DDBJ whole genome shotgun (WGS) entry which is preliminary data.</text>
</comment>
<evidence type="ECO:0000259" key="1">
    <source>
        <dbReference type="Pfam" id="PF20613"/>
    </source>
</evidence>
<name>A0A2T5XWM5_9FLAO</name>
<proteinExistence type="predicted"/>
<reference evidence="2 3" key="1">
    <citation type="submission" date="2018-04" db="EMBL/GenBank/DDBJ databases">
        <title>Genomic Encyclopedia of Archaeal and Bacterial Type Strains, Phase II (KMG-II): from individual species to whole genera.</title>
        <authorList>
            <person name="Goeker M."/>
        </authorList>
    </citation>
    <scope>NUCLEOTIDE SEQUENCE [LARGE SCALE GENOMIC DNA]</scope>
    <source>
        <strain evidence="2 3">DSM 22902</strain>
    </source>
</reference>
<accession>A0A2T5XWM5</accession>
<evidence type="ECO:0000313" key="2">
    <source>
        <dbReference type="EMBL" id="PTX07783.1"/>
    </source>
</evidence>
<sequence length="212" mass="24700">MQCQTTKNNLLKQIRSIQPIIEKYDTRGSSPILVMGDDLNQWVCKYNDLNKLFNELLASEFAKLWHINIPECALVEIDYDRHIVPFGDKKGLERRFFERECFGSRFLNNALDVNQSVFVDKNIIRRIKNKEDFLKIALFDIWLANEDRNAGNYNLLLQSVKGGYMLLYIIDNTDIFNSSMAYTQGIVEITENDSVLKSDLATLFNKRQLFVL</sequence>
<dbReference type="Proteomes" id="UP000243985">
    <property type="component" value="Unassembled WGS sequence"/>
</dbReference>
<feature type="domain" description="HipA-like kinase" evidence="1">
    <location>
        <begin position="17"/>
        <end position="180"/>
    </location>
</feature>
<evidence type="ECO:0000313" key="3">
    <source>
        <dbReference type="Proteomes" id="UP000243985"/>
    </source>
</evidence>
<organism evidence="2 3">
    <name type="scientific">Capnocytophaga leadbetteri</name>
    <dbReference type="NCBI Taxonomy" id="327575"/>
    <lineage>
        <taxon>Bacteria</taxon>
        <taxon>Pseudomonadati</taxon>
        <taxon>Bacteroidota</taxon>
        <taxon>Flavobacteriia</taxon>
        <taxon>Flavobacteriales</taxon>
        <taxon>Flavobacteriaceae</taxon>
        <taxon>Capnocytophaga</taxon>
    </lineage>
</organism>
<gene>
    <name evidence="2" type="ORF">C8P65_103151</name>
</gene>
<protein>
    <recommendedName>
        <fullName evidence="1">HipA-like kinase domain-containing protein</fullName>
    </recommendedName>
</protein>
<dbReference type="Pfam" id="PF20613">
    <property type="entry name" value="HipA_2"/>
    <property type="match status" value="1"/>
</dbReference>
<dbReference type="Gene3D" id="1.10.1070.20">
    <property type="match status" value="1"/>
</dbReference>
<dbReference type="EMBL" id="QBKG01000003">
    <property type="protein sequence ID" value="PTX07783.1"/>
    <property type="molecule type" value="Genomic_DNA"/>
</dbReference>